<accession>A0A7W9GVI6</accession>
<organism evidence="1 2">
    <name type="scientific">Jiangella mangrovi</name>
    <dbReference type="NCBI Taxonomy" id="1524084"/>
    <lineage>
        <taxon>Bacteria</taxon>
        <taxon>Bacillati</taxon>
        <taxon>Actinomycetota</taxon>
        <taxon>Actinomycetes</taxon>
        <taxon>Jiangellales</taxon>
        <taxon>Jiangellaceae</taxon>
        <taxon>Jiangella</taxon>
    </lineage>
</organism>
<sequence length="341" mass="37991">MADELLEREILDEVIARIEEFGLAADSRPGEGRDADALITIAMDGRSLTLHAWIKLVSGPAALVADVLRRIRPQGDGVLVTEYVSPRVADRLRDEEVQFLDTAGNMYVRQDGVVLWVAGRRQRERTVRERPVRAFRRAGLQVVFTLLADPDLVRAPYRVIAHRAATSLGAVTPVIQDLRLLGYVVGPEEHRSMQRLDRLLTTWAEGYAHTLRPRLHMGRFRADDPRWRESIAPGHDDIAWGSATAASILTQDLTPRATTVYADSPPENLIRAAGLHRDPEGSIEIRRRFWAGPLPAPRPDVVPAPLIYADLVADDDARSTRAARQIRADYLDRSHSGPAKA</sequence>
<gene>
    <name evidence="1" type="ORF">HD601_005159</name>
</gene>
<dbReference type="Proteomes" id="UP000542813">
    <property type="component" value="Unassembled WGS sequence"/>
</dbReference>
<dbReference type="EMBL" id="JACHMM010000001">
    <property type="protein sequence ID" value="MBB5790584.1"/>
    <property type="molecule type" value="Genomic_DNA"/>
</dbReference>
<protein>
    <submittedName>
        <fullName evidence="1">Uncharacterized protein</fullName>
    </submittedName>
</protein>
<name>A0A7W9GVI6_9ACTN</name>
<evidence type="ECO:0000313" key="2">
    <source>
        <dbReference type="Proteomes" id="UP000542813"/>
    </source>
</evidence>
<dbReference type="RefSeq" id="WP_184826751.1">
    <property type="nucleotide sequence ID" value="NZ_JACHMM010000001.1"/>
</dbReference>
<dbReference type="AlphaFoldDB" id="A0A7W9GVI6"/>
<dbReference type="InterPro" id="IPR019238">
    <property type="entry name" value="AbiEi_2"/>
</dbReference>
<keyword evidence="2" id="KW-1185">Reference proteome</keyword>
<comment type="caution">
    <text evidence="1">The sequence shown here is derived from an EMBL/GenBank/DDBJ whole genome shotgun (WGS) entry which is preliminary data.</text>
</comment>
<reference evidence="1 2" key="1">
    <citation type="submission" date="2020-08" db="EMBL/GenBank/DDBJ databases">
        <title>Sequencing the genomes of 1000 actinobacteria strains.</title>
        <authorList>
            <person name="Klenk H.-P."/>
        </authorList>
    </citation>
    <scope>NUCLEOTIDE SEQUENCE [LARGE SCALE GENOMIC DNA]</scope>
    <source>
        <strain evidence="1 2">DSM 102122</strain>
    </source>
</reference>
<dbReference type="Pfam" id="PF09952">
    <property type="entry name" value="AbiEi_2"/>
    <property type="match status" value="1"/>
</dbReference>
<evidence type="ECO:0000313" key="1">
    <source>
        <dbReference type="EMBL" id="MBB5790584.1"/>
    </source>
</evidence>
<proteinExistence type="predicted"/>